<evidence type="ECO:0000313" key="3">
    <source>
        <dbReference type="Proteomes" id="UP000240653"/>
    </source>
</evidence>
<keyword evidence="3" id="KW-1185">Reference proteome</keyword>
<keyword evidence="2" id="KW-0808">Transferase</keyword>
<gene>
    <name evidence="2" type="ORF">C7I85_15665</name>
</gene>
<dbReference type="Proteomes" id="UP000240653">
    <property type="component" value="Unassembled WGS sequence"/>
</dbReference>
<reference evidence="2 3" key="1">
    <citation type="submission" date="2018-03" db="EMBL/GenBank/DDBJ databases">
        <title>The draft genome of Mesorhizobium soli JCM 19897.</title>
        <authorList>
            <person name="Li L."/>
            <person name="Liu L."/>
            <person name="Liang L."/>
            <person name="Wang T."/>
            <person name="Zhang X."/>
        </authorList>
    </citation>
    <scope>NUCLEOTIDE SEQUENCE [LARGE SCALE GENOMIC DNA]</scope>
    <source>
        <strain evidence="2 3">JCM 19897</strain>
    </source>
</reference>
<comment type="caution">
    <text evidence="2">The sequence shown here is derived from an EMBL/GenBank/DDBJ whole genome shotgun (WGS) entry which is preliminary data.</text>
</comment>
<accession>A0A2P7SCB3</accession>
<dbReference type="OrthoDB" id="1113830at2"/>
<dbReference type="Pfam" id="PF01553">
    <property type="entry name" value="Acyltransferase"/>
    <property type="match status" value="1"/>
</dbReference>
<dbReference type="InterPro" id="IPR002123">
    <property type="entry name" value="Plipid/glycerol_acylTrfase"/>
</dbReference>
<dbReference type="EMBL" id="PXYL01000007">
    <property type="protein sequence ID" value="PSJ59961.1"/>
    <property type="molecule type" value="Genomic_DNA"/>
</dbReference>
<dbReference type="GO" id="GO:0016746">
    <property type="term" value="F:acyltransferase activity"/>
    <property type="evidence" value="ECO:0007669"/>
    <property type="project" value="UniProtKB-KW"/>
</dbReference>
<keyword evidence="2" id="KW-0012">Acyltransferase</keyword>
<sequence length="295" mass="33000">MLFPELSYANSSQPRIKRWFIRSVEGLSGRDRYARLYGTWRNDIVPTCDRVFGRMLDLINVKVHHDGVWPPADLPGGPLVIIANHPFGIADGIAVLSLAEQLGRPFRVLINAELMKIPEMVPYSLPVDFNETKEALKNNIAVRHEALRLLREGTTIVVFPGGGVATAPKGLGRAVDLPWKIFPARLVQEAKASVIPMHFSGQNGRLFHIVSGPMGLLEHEGKVARFVGQLSLTLRTSLLIREFARMSGKSIRVRIGDVVHWREVEHLSDRKALLAFLYGKVFGLDRAKRHERLAA</sequence>
<evidence type="ECO:0000313" key="2">
    <source>
        <dbReference type="EMBL" id="PSJ59961.1"/>
    </source>
</evidence>
<feature type="domain" description="Phospholipid/glycerol acyltransferase" evidence="1">
    <location>
        <begin position="79"/>
        <end position="202"/>
    </location>
</feature>
<dbReference type="RefSeq" id="WP_106725099.1">
    <property type="nucleotide sequence ID" value="NZ_PXYL01000007.1"/>
</dbReference>
<protein>
    <submittedName>
        <fullName evidence="2">Glycerol acyltransferase</fullName>
    </submittedName>
</protein>
<organism evidence="2 3">
    <name type="scientific">Pseudaminobacter soli</name>
    <name type="common">ex Li et al. 2025</name>
    <dbReference type="NCBI Taxonomy" id="1295366"/>
    <lineage>
        <taxon>Bacteria</taxon>
        <taxon>Pseudomonadati</taxon>
        <taxon>Pseudomonadota</taxon>
        <taxon>Alphaproteobacteria</taxon>
        <taxon>Hyphomicrobiales</taxon>
        <taxon>Phyllobacteriaceae</taxon>
        <taxon>Pseudaminobacter</taxon>
    </lineage>
</organism>
<dbReference type="AlphaFoldDB" id="A0A2P7SCB3"/>
<evidence type="ECO:0000259" key="1">
    <source>
        <dbReference type="SMART" id="SM00563"/>
    </source>
</evidence>
<name>A0A2P7SCB3_9HYPH</name>
<dbReference type="SMART" id="SM00563">
    <property type="entry name" value="PlsC"/>
    <property type="match status" value="1"/>
</dbReference>
<proteinExistence type="predicted"/>
<dbReference type="SUPFAM" id="SSF69593">
    <property type="entry name" value="Glycerol-3-phosphate (1)-acyltransferase"/>
    <property type="match status" value="1"/>
</dbReference>